<dbReference type="InterPro" id="IPR014001">
    <property type="entry name" value="Helicase_ATP-bd"/>
</dbReference>
<dbReference type="EMBL" id="BK015332">
    <property type="protein sequence ID" value="DAE01791.1"/>
    <property type="molecule type" value="Genomic_DNA"/>
</dbReference>
<dbReference type="GO" id="GO:0016787">
    <property type="term" value="F:hydrolase activity"/>
    <property type="evidence" value="ECO:0007669"/>
    <property type="project" value="InterPro"/>
</dbReference>
<dbReference type="InterPro" id="IPR001650">
    <property type="entry name" value="Helicase_C-like"/>
</dbReference>
<dbReference type="SMART" id="SM00490">
    <property type="entry name" value="HELICc"/>
    <property type="match status" value="1"/>
</dbReference>
<dbReference type="PROSITE" id="PS51194">
    <property type="entry name" value="HELICASE_CTER"/>
    <property type="match status" value="1"/>
</dbReference>
<dbReference type="GO" id="GO:0005524">
    <property type="term" value="F:ATP binding"/>
    <property type="evidence" value="ECO:0007669"/>
    <property type="project" value="InterPro"/>
</dbReference>
<proteinExistence type="predicted"/>
<dbReference type="InterPro" id="IPR003593">
    <property type="entry name" value="AAA+_ATPase"/>
</dbReference>
<dbReference type="InterPro" id="IPR027417">
    <property type="entry name" value="P-loop_NTPase"/>
</dbReference>
<dbReference type="Pfam" id="PF00271">
    <property type="entry name" value="Helicase_C"/>
    <property type="match status" value="1"/>
</dbReference>
<dbReference type="PROSITE" id="PS51192">
    <property type="entry name" value="HELICASE_ATP_BIND_1"/>
    <property type="match status" value="1"/>
</dbReference>
<name>A0A8S5P3W9_9CAUD</name>
<organism evidence="3">
    <name type="scientific">Siphoviridae sp. ct3yx7</name>
    <dbReference type="NCBI Taxonomy" id="2825326"/>
    <lineage>
        <taxon>Viruses</taxon>
        <taxon>Duplodnaviria</taxon>
        <taxon>Heunggongvirae</taxon>
        <taxon>Uroviricota</taxon>
        <taxon>Caudoviricetes</taxon>
    </lineage>
</organism>
<dbReference type="SMART" id="SM00382">
    <property type="entry name" value="AAA"/>
    <property type="match status" value="1"/>
</dbReference>
<dbReference type="Pfam" id="PF04851">
    <property type="entry name" value="ResIII"/>
    <property type="match status" value="1"/>
</dbReference>
<evidence type="ECO:0000259" key="2">
    <source>
        <dbReference type="PROSITE" id="PS51194"/>
    </source>
</evidence>
<reference evidence="3" key="1">
    <citation type="journal article" date="2021" name="Proc. Natl. Acad. Sci. U.S.A.">
        <title>A Catalog of Tens of Thousands of Viruses from Human Metagenomes Reveals Hidden Associations with Chronic Diseases.</title>
        <authorList>
            <person name="Tisza M.J."/>
            <person name="Buck C.B."/>
        </authorList>
    </citation>
    <scope>NUCLEOTIDE SEQUENCE</scope>
    <source>
        <strain evidence="3">Ct3yx7</strain>
    </source>
</reference>
<dbReference type="InterPro" id="IPR006935">
    <property type="entry name" value="Helicase/UvrB_N"/>
</dbReference>
<evidence type="ECO:0000313" key="3">
    <source>
        <dbReference type="EMBL" id="DAE01791.1"/>
    </source>
</evidence>
<dbReference type="PANTHER" id="PTHR47396">
    <property type="entry name" value="TYPE I RESTRICTION ENZYME ECOKI R PROTEIN"/>
    <property type="match status" value="1"/>
</dbReference>
<dbReference type="SUPFAM" id="SSF52540">
    <property type="entry name" value="P-loop containing nucleoside triphosphate hydrolases"/>
    <property type="match status" value="1"/>
</dbReference>
<protein>
    <submittedName>
        <fullName evidence="3">Chromatin remodeling complex ATPase</fullName>
    </submittedName>
</protein>
<sequence>MILRPYQEQMVSKAVAALKKHGDTLAVAPTGAGKTVLLSALAGRVGGKQLILQHRDELTFQNAKKYREVNPRARVGMFNADIKDWKGDATFAMVQTLCRDRALSTIPKLDLLVIDEAHHAVAPSYRKVVDAVRDKNPDCRIFGVTATPARGDGKGLRHIFSNCCDQLSLHSLIAMGFLVRPRTFVCTLEGTDDRLASLRKTASGEFDMNEAEAVLDMEVHNAAVVREWKKLASDRKTIVFASTVRHAEHAAEAFRAEGVNAAVVSGKTSSFERAALLRRFDEGDVQVLVNVAVLTEGYDSQPVSCVVLLRPCSFKSTMLQMIGRGLRTVDPARYPGVVKTDCVVMDFGRSLTTHRDLESKVRMEDKQKPCPECGAEIPCGVMECPICGHVFKGPERAAPGEVGSDDPEVVSNVVMEEVDILTASPFRWCDVFGSGRVMLASGFEAWGAVCSADGERWLALGRLKDERALRRIMVGERVQALAAADDFLRMNESDDAAKKNRRWLNDAATAKQWELLQQLGYGQEDMFTFTKYSAACTLNFFWNRQAIEREVLHA</sequence>
<dbReference type="GO" id="GO:0003677">
    <property type="term" value="F:DNA binding"/>
    <property type="evidence" value="ECO:0007669"/>
    <property type="project" value="InterPro"/>
</dbReference>
<dbReference type="PANTHER" id="PTHR47396:SF1">
    <property type="entry name" value="ATP-DEPENDENT HELICASE IRC3-RELATED"/>
    <property type="match status" value="1"/>
</dbReference>
<accession>A0A8S5P3W9</accession>
<feature type="domain" description="Helicase C-terminal" evidence="2">
    <location>
        <begin position="223"/>
        <end position="372"/>
    </location>
</feature>
<dbReference type="InterPro" id="IPR050742">
    <property type="entry name" value="Helicase_Restrict-Modif_Enz"/>
</dbReference>
<dbReference type="Gene3D" id="3.40.50.300">
    <property type="entry name" value="P-loop containing nucleotide triphosphate hydrolases"/>
    <property type="match status" value="2"/>
</dbReference>
<feature type="domain" description="Helicase ATP-binding" evidence="1">
    <location>
        <begin position="15"/>
        <end position="166"/>
    </location>
</feature>
<dbReference type="SMART" id="SM00487">
    <property type="entry name" value="DEXDc"/>
    <property type="match status" value="1"/>
</dbReference>
<evidence type="ECO:0000259" key="1">
    <source>
        <dbReference type="PROSITE" id="PS51192"/>
    </source>
</evidence>